<dbReference type="Proteomes" id="UP000199452">
    <property type="component" value="Unassembled WGS sequence"/>
</dbReference>
<keyword evidence="2" id="KW-1185">Reference proteome</keyword>
<accession>A0A1G6R341</accession>
<sequence>MKKLEGLYILTEGVCILTEGVIELEEYIYELAPKSTIPSPQNPPPLQGSK</sequence>
<name>A0A1G6R341_9BACT</name>
<dbReference type="RefSeq" id="WP_170830142.1">
    <property type="nucleotide sequence ID" value="NZ_FMYP01000069.1"/>
</dbReference>
<proteinExistence type="predicted"/>
<gene>
    <name evidence="1" type="ORF">SAMN05216323_10698</name>
</gene>
<evidence type="ECO:0000313" key="1">
    <source>
        <dbReference type="EMBL" id="SDC98931.1"/>
    </source>
</evidence>
<dbReference type="EMBL" id="FMYP01000069">
    <property type="protein sequence ID" value="SDC98931.1"/>
    <property type="molecule type" value="Genomic_DNA"/>
</dbReference>
<evidence type="ECO:0000313" key="2">
    <source>
        <dbReference type="Proteomes" id="UP000199452"/>
    </source>
</evidence>
<reference evidence="1 2" key="1">
    <citation type="submission" date="2016-09" db="EMBL/GenBank/DDBJ databases">
        <authorList>
            <person name="Capua I."/>
            <person name="De Benedictis P."/>
            <person name="Joannis T."/>
            <person name="Lombin L.H."/>
            <person name="Cattoli G."/>
        </authorList>
    </citation>
    <scope>NUCLEOTIDE SEQUENCE [LARGE SCALE GENOMIC DNA]</scope>
    <source>
        <strain evidence="1 2">A7P-90m</strain>
    </source>
</reference>
<dbReference type="AlphaFoldDB" id="A0A1G6R341"/>
<protein>
    <submittedName>
        <fullName evidence="1">Uncharacterized protein</fullName>
    </submittedName>
</protein>
<organism evidence="1 2">
    <name type="scientific">Williamwhitmania taraxaci</name>
    <dbReference type="NCBI Taxonomy" id="1640674"/>
    <lineage>
        <taxon>Bacteria</taxon>
        <taxon>Pseudomonadati</taxon>
        <taxon>Bacteroidota</taxon>
        <taxon>Bacteroidia</taxon>
        <taxon>Bacteroidales</taxon>
        <taxon>Williamwhitmaniaceae</taxon>
        <taxon>Williamwhitmania</taxon>
    </lineage>
</organism>